<dbReference type="Proteomes" id="UP000024329">
    <property type="component" value="Unassembled WGS sequence"/>
</dbReference>
<dbReference type="OrthoDB" id="9884838at2"/>
<sequence length="47" mass="5116">MRARRKPPGWFKWAVWGGIVLAVAVPTACVMNHGEVPGYGAFPSLPH</sequence>
<organism evidence="1 2">
    <name type="scientific">Novosphingobium resinovorum</name>
    <dbReference type="NCBI Taxonomy" id="158500"/>
    <lineage>
        <taxon>Bacteria</taxon>
        <taxon>Pseudomonadati</taxon>
        <taxon>Pseudomonadota</taxon>
        <taxon>Alphaproteobacteria</taxon>
        <taxon>Sphingomonadales</taxon>
        <taxon>Sphingomonadaceae</taxon>
        <taxon>Novosphingobium</taxon>
    </lineage>
</organism>
<reference evidence="1 2" key="1">
    <citation type="submission" date="2014-03" db="EMBL/GenBank/DDBJ databases">
        <title>Whole genome sequence of Novosphingobium resinovorum KF1.</title>
        <authorList>
            <person name="Gan H.M."/>
            <person name="Gan H.Y."/>
            <person name="Chew T.H."/>
            <person name="Savka M.A."/>
        </authorList>
    </citation>
    <scope>NUCLEOTIDE SEQUENCE [LARGE SCALE GENOMIC DNA]</scope>
    <source>
        <strain evidence="1 2">KF1</strain>
    </source>
</reference>
<evidence type="ECO:0000313" key="2">
    <source>
        <dbReference type="Proteomes" id="UP000024329"/>
    </source>
</evidence>
<name>A0A031JRF8_9SPHN</name>
<comment type="caution">
    <text evidence="1">The sequence shown here is derived from an EMBL/GenBank/DDBJ whole genome shotgun (WGS) entry which is preliminary data.</text>
</comment>
<dbReference type="PATRIC" id="fig|158500.4.peg.3997"/>
<evidence type="ECO:0000313" key="1">
    <source>
        <dbReference type="EMBL" id="EZP79489.1"/>
    </source>
</evidence>
<protein>
    <submittedName>
        <fullName evidence="1">Potassium efflux system protein</fullName>
    </submittedName>
</protein>
<accession>A0A031JRF8</accession>
<dbReference type="AlphaFoldDB" id="A0A031JRF8"/>
<dbReference type="RefSeq" id="WP_155986379.1">
    <property type="nucleotide sequence ID" value="NZ_BSFC01000011.1"/>
</dbReference>
<proteinExistence type="predicted"/>
<gene>
    <name evidence="1" type="ORF">BV97_03926</name>
</gene>
<dbReference type="EMBL" id="JFYZ01000024">
    <property type="protein sequence ID" value="EZP79489.1"/>
    <property type="molecule type" value="Genomic_DNA"/>
</dbReference>